<sequence>MLSVTWNAPLEAFRDKQGLFESLGVEMVYYPLHKTHEFLGMKVLPTFMCNNVIKNPQIEKYIANYRSHLRKVLG</sequence>
<dbReference type="OrthoDB" id="9798454at2"/>
<proteinExistence type="inferred from homology"/>
<accession>A0A3D8J5W4</accession>
<evidence type="ECO:0000313" key="6">
    <source>
        <dbReference type="EMBL" id="RDU72853.1"/>
    </source>
</evidence>
<gene>
    <name evidence="6" type="ORF">CQA66_02895</name>
</gene>
<evidence type="ECO:0000313" key="7">
    <source>
        <dbReference type="Proteomes" id="UP000256424"/>
    </source>
</evidence>
<keyword evidence="7" id="KW-1185">Reference proteome</keyword>
<dbReference type="Pfam" id="PF02525">
    <property type="entry name" value="Flavodoxin_2"/>
    <property type="match status" value="1"/>
</dbReference>
<dbReference type="SUPFAM" id="SSF52218">
    <property type="entry name" value="Flavoproteins"/>
    <property type="match status" value="1"/>
</dbReference>
<dbReference type="InterPro" id="IPR003680">
    <property type="entry name" value="Flavodoxin_fold"/>
</dbReference>
<evidence type="ECO:0000256" key="2">
    <source>
        <dbReference type="ARBA" id="ARBA00022630"/>
    </source>
</evidence>
<organism evidence="6 7">
    <name type="scientific">Helicobacter aurati</name>
    <dbReference type="NCBI Taxonomy" id="137778"/>
    <lineage>
        <taxon>Bacteria</taxon>
        <taxon>Pseudomonadati</taxon>
        <taxon>Campylobacterota</taxon>
        <taxon>Epsilonproteobacteria</taxon>
        <taxon>Campylobacterales</taxon>
        <taxon>Helicobacteraceae</taxon>
        <taxon>Helicobacter</taxon>
    </lineage>
</organism>
<evidence type="ECO:0000256" key="4">
    <source>
        <dbReference type="ARBA" id="ARBA00037981"/>
    </source>
</evidence>
<name>A0A3D8J5W4_9HELI</name>
<comment type="cofactor">
    <cofactor evidence="1">
        <name>FAD</name>
        <dbReference type="ChEBI" id="CHEBI:57692"/>
    </cofactor>
</comment>
<reference evidence="6 7" key="1">
    <citation type="submission" date="2018-04" db="EMBL/GenBank/DDBJ databases">
        <title>Novel Campyloabacter and Helicobacter Species and Strains.</title>
        <authorList>
            <person name="Mannion A.J."/>
            <person name="Shen Z."/>
            <person name="Fox J.G."/>
        </authorList>
    </citation>
    <scope>NUCLEOTIDE SEQUENCE [LARGE SCALE GENOMIC DNA]</scope>
    <source>
        <strain evidence="6 7">MIT 97-5075</strain>
    </source>
</reference>
<protein>
    <recommendedName>
        <fullName evidence="5">Flavodoxin-like fold domain-containing protein</fullName>
    </recommendedName>
</protein>
<dbReference type="InterPro" id="IPR052397">
    <property type="entry name" value="NADPH-QR_MdaB"/>
</dbReference>
<comment type="caution">
    <text evidence="6">The sequence shown here is derived from an EMBL/GenBank/DDBJ whole genome shotgun (WGS) entry which is preliminary data.</text>
</comment>
<dbReference type="PANTHER" id="PTHR46305:SF3">
    <property type="entry name" value="NADPH:QUINONE OXIDOREDUCTASE MDAB"/>
    <property type="match status" value="1"/>
</dbReference>
<dbReference type="Gene3D" id="3.40.50.360">
    <property type="match status" value="1"/>
</dbReference>
<evidence type="ECO:0000259" key="5">
    <source>
        <dbReference type="Pfam" id="PF02525"/>
    </source>
</evidence>
<dbReference type="PANTHER" id="PTHR46305">
    <property type="match status" value="1"/>
</dbReference>
<evidence type="ECO:0000256" key="1">
    <source>
        <dbReference type="ARBA" id="ARBA00001974"/>
    </source>
</evidence>
<dbReference type="InterPro" id="IPR029039">
    <property type="entry name" value="Flavoprotein-like_sf"/>
</dbReference>
<feature type="domain" description="Flavodoxin-like fold" evidence="5">
    <location>
        <begin position="1"/>
        <end position="69"/>
    </location>
</feature>
<dbReference type="EMBL" id="NXLW01000004">
    <property type="protein sequence ID" value="RDU72853.1"/>
    <property type="molecule type" value="Genomic_DNA"/>
</dbReference>
<evidence type="ECO:0000256" key="3">
    <source>
        <dbReference type="ARBA" id="ARBA00022827"/>
    </source>
</evidence>
<dbReference type="AlphaFoldDB" id="A0A3D8J5W4"/>
<keyword evidence="2" id="KW-0285">Flavoprotein</keyword>
<comment type="similarity">
    <text evidence="4">Belongs to the oxidoreductase MdaB family.</text>
</comment>
<dbReference type="Proteomes" id="UP000256424">
    <property type="component" value="Unassembled WGS sequence"/>
</dbReference>
<keyword evidence="3" id="KW-0274">FAD</keyword>